<protein>
    <submittedName>
        <fullName evidence="6">Hydroxyacylglutathione hydrolase GloC</fullName>
        <ecNumber evidence="6">3.1.2.6</ecNumber>
    </submittedName>
</protein>
<evidence type="ECO:0000256" key="4">
    <source>
        <dbReference type="ARBA" id="ARBA00022833"/>
    </source>
</evidence>
<keyword evidence="7" id="KW-1185">Reference proteome</keyword>
<dbReference type="EC" id="3.1.2.6" evidence="6"/>
<dbReference type="RefSeq" id="WP_173087056.1">
    <property type="nucleotide sequence ID" value="NZ_BLTE01000026.1"/>
</dbReference>
<proteinExistence type="predicted"/>
<dbReference type="GO" id="GO:0004416">
    <property type="term" value="F:hydroxyacylglutathione hydrolase activity"/>
    <property type="evidence" value="ECO:0007669"/>
    <property type="project" value="UniProtKB-EC"/>
</dbReference>
<evidence type="ECO:0000256" key="2">
    <source>
        <dbReference type="ARBA" id="ARBA00022723"/>
    </source>
</evidence>
<evidence type="ECO:0000256" key="1">
    <source>
        <dbReference type="ARBA" id="ARBA00001947"/>
    </source>
</evidence>
<dbReference type="GO" id="GO:0046872">
    <property type="term" value="F:metal ion binding"/>
    <property type="evidence" value="ECO:0007669"/>
    <property type="project" value="UniProtKB-KW"/>
</dbReference>
<dbReference type="PANTHER" id="PTHR46233">
    <property type="entry name" value="HYDROXYACYLGLUTATHIONE HYDROLASE GLOC"/>
    <property type="match status" value="1"/>
</dbReference>
<evidence type="ECO:0000256" key="3">
    <source>
        <dbReference type="ARBA" id="ARBA00022801"/>
    </source>
</evidence>
<dbReference type="Proteomes" id="UP000494245">
    <property type="component" value="Unassembled WGS sequence"/>
</dbReference>
<dbReference type="AlphaFoldDB" id="A0A6V8M0D0"/>
<keyword evidence="3 6" id="KW-0378">Hydrolase</keyword>
<evidence type="ECO:0000259" key="5">
    <source>
        <dbReference type="SMART" id="SM00849"/>
    </source>
</evidence>
<gene>
    <name evidence="6" type="primary">gloC</name>
    <name evidence="6" type="ORF">NNJEOMEG_03791</name>
</gene>
<dbReference type="EMBL" id="BLTE01000026">
    <property type="protein sequence ID" value="GFK95918.1"/>
    <property type="molecule type" value="Genomic_DNA"/>
</dbReference>
<name>A0A6V8M0D0_9BACT</name>
<evidence type="ECO:0000313" key="6">
    <source>
        <dbReference type="EMBL" id="GFK95918.1"/>
    </source>
</evidence>
<dbReference type="SMART" id="SM00849">
    <property type="entry name" value="Lactamase_B"/>
    <property type="match status" value="1"/>
</dbReference>
<organism evidence="6 7">
    <name type="scientific">Fundidesulfovibrio magnetotacticus</name>
    <dbReference type="NCBI Taxonomy" id="2730080"/>
    <lineage>
        <taxon>Bacteria</taxon>
        <taxon>Pseudomonadati</taxon>
        <taxon>Thermodesulfobacteriota</taxon>
        <taxon>Desulfovibrionia</taxon>
        <taxon>Desulfovibrionales</taxon>
        <taxon>Desulfovibrionaceae</taxon>
        <taxon>Fundidesulfovibrio</taxon>
    </lineage>
</organism>
<dbReference type="InterPro" id="IPR001279">
    <property type="entry name" value="Metallo-B-lactamas"/>
</dbReference>
<comment type="cofactor">
    <cofactor evidence="1">
        <name>Zn(2+)</name>
        <dbReference type="ChEBI" id="CHEBI:29105"/>
    </cofactor>
</comment>
<dbReference type="PANTHER" id="PTHR46233:SF3">
    <property type="entry name" value="HYDROXYACYLGLUTATHIONE HYDROLASE GLOC"/>
    <property type="match status" value="1"/>
</dbReference>
<keyword evidence="2" id="KW-0479">Metal-binding</keyword>
<reference evidence="6 7" key="1">
    <citation type="submission" date="2020-04" db="EMBL/GenBank/DDBJ databases">
        <authorList>
            <consortium name="Desulfovibrio sp. FSS-1 genome sequencing consortium"/>
            <person name="Shimoshige H."/>
            <person name="Kobayashi H."/>
            <person name="Maekawa T."/>
        </authorList>
    </citation>
    <scope>NUCLEOTIDE SEQUENCE [LARGE SCALE GENOMIC DNA]</scope>
    <source>
        <strain evidence="6 7">SIID29052-01</strain>
    </source>
</reference>
<feature type="domain" description="Metallo-beta-lactamase" evidence="5">
    <location>
        <begin position="12"/>
        <end position="187"/>
    </location>
</feature>
<accession>A0A6V8M0D0</accession>
<reference evidence="6 7" key="2">
    <citation type="submission" date="2020-05" db="EMBL/GenBank/DDBJ databases">
        <title>Draft genome sequence of Desulfovibrio sp. strainFSS-1.</title>
        <authorList>
            <person name="Shimoshige H."/>
            <person name="Kobayashi H."/>
            <person name="Maekawa T."/>
        </authorList>
    </citation>
    <scope>NUCLEOTIDE SEQUENCE [LARGE SCALE GENOMIC DNA]</scope>
    <source>
        <strain evidence="6 7">SIID29052-01</strain>
    </source>
</reference>
<dbReference type="SUPFAM" id="SSF56281">
    <property type="entry name" value="Metallo-hydrolase/oxidoreductase"/>
    <property type="match status" value="1"/>
</dbReference>
<comment type="caution">
    <text evidence="6">The sequence shown here is derived from an EMBL/GenBank/DDBJ whole genome shotgun (WGS) entry which is preliminary data.</text>
</comment>
<evidence type="ECO:0000313" key="7">
    <source>
        <dbReference type="Proteomes" id="UP000494245"/>
    </source>
</evidence>
<dbReference type="InterPro" id="IPR051453">
    <property type="entry name" value="MBL_Glyoxalase_II"/>
</dbReference>
<dbReference type="CDD" id="cd06262">
    <property type="entry name" value="metallo-hydrolase-like_MBL-fold"/>
    <property type="match status" value="1"/>
</dbReference>
<dbReference type="Gene3D" id="3.60.15.10">
    <property type="entry name" value="Ribonuclease Z/Hydroxyacylglutathione hydrolase-like"/>
    <property type="match status" value="1"/>
</dbReference>
<dbReference type="Pfam" id="PF00753">
    <property type="entry name" value="Lactamase_B"/>
    <property type="match status" value="1"/>
</dbReference>
<dbReference type="InterPro" id="IPR036866">
    <property type="entry name" value="RibonucZ/Hydroxyglut_hydro"/>
</dbReference>
<sequence length="208" mass="22222">MQVEMYSLGPLETNSYLAVEGASAVAVDVGGDPAPMLRHLERCGATLTHILLTHLHFDHAYGVKALAEATGATVHAGAADRVLLDSELGQGGFMGLPRLNPYAFQDLAEGETELLGQPCRVLATPGHSPGSLTYHFPKAGVAFTGDVLFYRSIGRTDFPGGSLDTLLEAVRSKLFTLPGETVLYPGHGPETTVTQEKLHNPYFSDFAR</sequence>
<keyword evidence="4" id="KW-0862">Zinc</keyword>